<dbReference type="GO" id="GO:0005829">
    <property type="term" value="C:cytosol"/>
    <property type="evidence" value="ECO:0007669"/>
    <property type="project" value="TreeGrafter"/>
</dbReference>
<dbReference type="eggNOG" id="COG0110">
    <property type="taxonomic scope" value="Bacteria"/>
</dbReference>
<dbReference type="STRING" id="234267.Acid_4656"/>
<dbReference type="KEGG" id="sus:Acid_4656"/>
<dbReference type="NCBIfam" id="NF007797">
    <property type="entry name" value="PRK10502.1"/>
    <property type="match status" value="1"/>
</dbReference>
<dbReference type="AlphaFoldDB" id="Q01XK0"/>
<dbReference type="InterPro" id="IPR011004">
    <property type="entry name" value="Trimer_LpxA-like_sf"/>
</dbReference>
<dbReference type="PANTHER" id="PTHR23416">
    <property type="entry name" value="SIALIC ACID SYNTHASE-RELATED"/>
    <property type="match status" value="1"/>
</dbReference>
<accession>Q01XK0</accession>
<keyword evidence="2 3" id="KW-0808">Transferase</keyword>
<dbReference type="Gene3D" id="2.160.10.10">
    <property type="entry name" value="Hexapeptide repeat proteins"/>
    <property type="match status" value="1"/>
</dbReference>
<proteinExistence type="inferred from homology"/>
<protein>
    <submittedName>
        <fullName evidence="3">Transferase hexapeptide repeat containing protein</fullName>
    </submittedName>
</protein>
<sequence>MAIDLSKFTNSWYSPGRSRNFQALWYAVGLPILRSCWVPSYSVRRQVLRLFGAKIGCGVVIKPGVRVKYPWFLEIGDHSWIGEDVWIDNLALVQIGANVCLSQGAYLCTGNHDWSDPAFGLIVQPIVIHAGAWVGAKTIVGPGAVIGLQAIATAGSVVTGNLDPDTIYSGNPAVARKARVIRTEEARYFTPAAE</sequence>
<organism evidence="3">
    <name type="scientific">Solibacter usitatus (strain Ellin6076)</name>
    <dbReference type="NCBI Taxonomy" id="234267"/>
    <lineage>
        <taxon>Bacteria</taxon>
        <taxon>Pseudomonadati</taxon>
        <taxon>Acidobacteriota</taxon>
        <taxon>Terriglobia</taxon>
        <taxon>Bryobacterales</taxon>
        <taxon>Solibacteraceae</taxon>
        <taxon>Candidatus Solibacter</taxon>
    </lineage>
</organism>
<evidence type="ECO:0000313" key="3">
    <source>
        <dbReference type="EMBL" id="ABJ85615.1"/>
    </source>
</evidence>
<dbReference type="CDD" id="cd05825">
    <property type="entry name" value="LbH_wcaF_like"/>
    <property type="match status" value="1"/>
</dbReference>
<evidence type="ECO:0000256" key="1">
    <source>
        <dbReference type="ARBA" id="ARBA00007274"/>
    </source>
</evidence>
<dbReference type="InterPro" id="IPR051159">
    <property type="entry name" value="Hexapeptide_acetyltransf"/>
</dbReference>
<evidence type="ECO:0000256" key="2">
    <source>
        <dbReference type="ARBA" id="ARBA00022679"/>
    </source>
</evidence>
<dbReference type="HOGENOM" id="CLU_051638_7_2_0"/>
<comment type="similarity">
    <text evidence="1">Belongs to the transferase hexapeptide repeat family.</text>
</comment>
<dbReference type="PANTHER" id="PTHR23416:SF23">
    <property type="entry name" value="ACETYLTRANSFERASE C18B11.09C-RELATED"/>
    <property type="match status" value="1"/>
</dbReference>
<dbReference type="EMBL" id="CP000473">
    <property type="protein sequence ID" value="ABJ85615.1"/>
    <property type="molecule type" value="Genomic_DNA"/>
</dbReference>
<dbReference type="SUPFAM" id="SSF51161">
    <property type="entry name" value="Trimeric LpxA-like enzymes"/>
    <property type="match status" value="1"/>
</dbReference>
<dbReference type="InParanoid" id="Q01XK0"/>
<dbReference type="FunCoup" id="Q01XK0">
    <property type="interactions" value="29"/>
</dbReference>
<reference evidence="3" key="1">
    <citation type="submission" date="2006-10" db="EMBL/GenBank/DDBJ databases">
        <title>Complete sequence of Solibacter usitatus Ellin6076.</title>
        <authorList>
            <consortium name="US DOE Joint Genome Institute"/>
            <person name="Copeland A."/>
            <person name="Lucas S."/>
            <person name="Lapidus A."/>
            <person name="Barry K."/>
            <person name="Detter J.C."/>
            <person name="Glavina del Rio T."/>
            <person name="Hammon N."/>
            <person name="Israni S."/>
            <person name="Dalin E."/>
            <person name="Tice H."/>
            <person name="Pitluck S."/>
            <person name="Thompson L.S."/>
            <person name="Brettin T."/>
            <person name="Bruce D."/>
            <person name="Han C."/>
            <person name="Tapia R."/>
            <person name="Gilna P."/>
            <person name="Schmutz J."/>
            <person name="Larimer F."/>
            <person name="Land M."/>
            <person name="Hauser L."/>
            <person name="Kyrpides N."/>
            <person name="Mikhailova N."/>
            <person name="Janssen P.H."/>
            <person name="Kuske C.R."/>
            <person name="Richardson P."/>
        </authorList>
    </citation>
    <scope>NUCLEOTIDE SEQUENCE</scope>
    <source>
        <strain evidence="3">Ellin6076</strain>
    </source>
</reference>
<dbReference type="GO" id="GO:0008374">
    <property type="term" value="F:O-acyltransferase activity"/>
    <property type="evidence" value="ECO:0007669"/>
    <property type="project" value="TreeGrafter"/>
</dbReference>
<name>Q01XK0_SOLUE</name>
<gene>
    <name evidence="3" type="ordered locus">Acid_4656</name>
</gene>